<dbReference type="PROSITE" id="PS50110">
    <property type="entry name" value="RESPONSE_REGULATORY"/>
    <property type="match status" value="1"/>
</dbReference>
<evidence type="ECO:0000259" key="4">
    <source>
        <dbReference type="PROSITE" id="PS50110"/>
    </source>
</evidence>
<organism evidence="6 7">
    <name type="scientific">Catenulispora subtropica</name>
    <dbReference type="NCBI Taxonomy" id="450798"/>
    <lineage>
        <taxon>Bacteria</taxon>
        <taxon>Bacillati</taxon>
        <taxon>Actinomycetota</taxon>
        <taxon>Actinomycetes</taxon>
        <taxon>Catenulisporales</taxon>
        <taxon>Catenulisporaceae</taxon>
        <taxon>Catenulispora</taxon>
    </lineage>
</organism>
<evidence type="ECO:0000256" key="2">
    <source>
        <dbReference type="PROSITE-ProRule" id="PRU00169"/>
    </source>
</evidence>
<dbReference type="PANTHER" id="PTHR48111">
    <property type="entry name" value="REGULATOR OF RPOS"/>
    <property type="match status" value="1"/>
</dbReference>
<dbReference type="Pfam" id="PF00072">
    <property type="entry name" value="Response_reg"/>
    <property type="match status" value="1"/>
</dbReference>
<dbReference type="Gene3D" id="6.10.250.690">
    <property type="match status" value="1"/>
</dbReference>
<dbReference type="InterPro" id="IPR011006">
    <property type="entry name" value="CheY-like_superfamily"/>
</dbReference>
<name>A0ABN2SEY5_9ACTN</name>
<sequence>MTHILVVDDEPQILRALRINLKARAYEVETAERGVDALAAAARRQPDLVLLDLGLPDMDGLDVIVGLRGWTDLPIVVLSGRSEQTEKVRVLDAGADDYMTKPFAMEELLARLRAVLRRREFTAEAGTPASAQFVIGPTTVDLSLRTVTRDEGSVRLTRTEWALLELLLRHPNQLVTTNRLLTDVWGQKGSADTGHLRFHMARLRRKLEADPQHPVHLITEYGTGYRFVPGASG</sequence>
<evidence type="ECO:0000256" key="1">
    <source>
        <dbReference type="ARBA" id="ARBA00023125"/>
    </source>
</evidence>
<keyword evidence="1 3" id="KW-0238">DNA-binding</keyword>
<dbReference type="SUPFAM" id="SSF52172">
    <property type="entry name" value="CheY-like"/>
    <property type="match status" value="1"/>
</dbReference>
<evidence type="ECO:0000313" key="6">
    <source>
        <dbReference type="EMBL" id="GAA1985372.1"/>
    </source>
</evidence>
<evidence type="ECO:0000259" key="5">
    <source>
        <dbReference type="PROSITE" id="PS51755"/>
    </source>
</evidence>
<comment type="caution">
    <text evidence="6">The sequence shown here is derived from an EMBL/GenBank/DDBJ whole genome shotgun (WGS) entry which is preliminary data.</text>
</comment>
<keyword evidence="7" id="KW-1185">Reference proteome</keyword>
<proteinExistence type="predicted"/>
<feature type="domain" description="OmpR/PhoB-type" evidence="5">
    <location>
        <begin position="130"/>
        <end position="229"/>
    </location>
</feature>
<protein>
    <submittedName>
        <fullName evidence="6">Response regulator</fullName>
    </submittedName>
</protein>
<gene>
    <name evidence="6" type="ORF">GCM10009838_54640</name>
</gene>
<dbReference type="CDD" id="cd00383">
    <property type="entry name" value="trans_reg_C"/>
    <property type="match status" value="1"/>
</dbReference>
<dbReference type="PANTHER" id="PTHR48111:SF50">
    <property type="entry name" value="KDP OPERON TRANSCRIPTIONAL REGULATORY PROTEIN KDPE"/>
    <property type="match status" value="1"/>
</dbReference>
<feature type="modified residue" description="4-aspartylphosphate" evidence="2">
    <location>
        <position position="52"/>
    </location>
</feature>
<dbReference type="Proteomes" id="UP001499854">
    <property type="component" value="Unassembled WGS sequence"/>
</dbReference>
<evidence type="ECO:0000313" key="7">
    <source>
        <dbReference type="Proteomes" id="UP001499854"/>
    </source>
</evidence>
<dbReference type="InterPro" id="IPR039420">
    <property type="entry name" value="WalR-like"/>
</dbReference>
<dbReference type="SMART" id="SM00862">
    <property type="entry name" value="Trans_reg_C"/>
    <property type="match status" value="1"/>
</dbReference>
<dbReference type="Gene3D" id="1.10.10.10">
    <property type="entry name" value="Winged helix-like DNA-binding domain superfamily/Winged helix DNA-binding domain"/>
    <property type="match status" value="1"/>
</dbReference>
<reference evidence="6 7" key="1">
    <citation type="journal article" date="2019" name="Int. J. Syst. Evol. Microbiol.">
        <title>The Global Catalogue of Microorganisms (GCM) 10K type strain sequencing project: providing services to taxonomists for standard genome sequencing and annotation.</title>
        <authorList>
            <consortium name="The Broad Institute Genomics Platform"/>
            <consortium name="The Broad Institute Genome Sequencing Center for Infectious Disease"/>
            <person name="Wu L."/>
            <person name="Ma J."/>
        </authorList>
    </citation>
    <scope>NUCLEOTIDE SEQUENCE [LARGE SCALE GENOMIC DNA]</scope>
    <source>
        <strain evidence="6 7">JCM 16013</strain>
    </source>
</reference>
<dbReference type="RefSeq" id="WP_344659984.1">
    <property type="nucleotide sequence ID" value="NZ_BAAAQM010000035.1"/>
</dbReference>
<dbReference type="Pfam" id="PF00486">
    <property type="entry name" value="Trans_reg_C"/>
    <property type="match status" value="1"/>
</dbReference>
<dbReference type="InterPro" id="IPR036388">
    <property type="entry name" value="WH-like_DNA-bd_sf"/>
</dbReference>
<dbReference type="EMBL" id="BAAAQM010000035">
    <property type="protein sequence ID" value="GAA1985372.1"/>
    <property type="molecule type" value="Genomic_DNA"/>
</dbReference>
<dbReference type="CDD" id="cd17620">
    <property type="entry name" value="REC_OmpR_KdpE-like"/>
    <property type="match status" value="1"/>
</dbReference>
<evidence type="ECO:0000256" key="3">
    <source>
        <dbReference type="PROSITE-ProRule" id="PRU01091"/>
    </source>
</evidence>
<dbReference type="Gene3D" id="3.40.50.2300">
    <property type="match status" value="1"/>
</dbReference>
<dbReference type="InterPro" id="IPR001789">
    <property type="entry name" value="Sig_transdc_resp-reg_receiver"/>
</dbReference>
<dbReference type="SMART" id="SM00448">
    <property type="entry name" value="REC"/>
    <property type="match status" value="1"/>
</dbReference>
<feature type="domain" description="Response regulatory" evidence="4">
    <location>
        <begin position="3"/>
        <end position="116"/>
    </location>
</feature>
<dbReference type="InterPro" id="IPR001867">
    <property type="entry name" value="OmpR/PhoB-type_DNA-bd"/>
</dbReference>
<feature type="DNA-binding region" description="OmpR/PhoB-type" evidence="3">
    <location>
        <begin position="130"/>
        <end position="229"/>
    </location>
</feature>
<dbReference type="PROSITE" id="PS51755">
    <property type="entry name" value="OMPR_PHOB"/>
    <property type="match status" value="1"/>
</dbReference>
<accession>A0ABN2SEY5</accession>
<keyword evidence="2" id="KW-0597">Phosphoprotein</keyword>